<evidence type="ECO:0008006" key="4">
    <source>
        <dbReference type="Google" id="ProtNLM"/>
    </source>
</evidence>
<feature type="region of interest" description="Disordered" evidence="1">
    <location>
        <begin position="92"/>
        <end position="167"/>
    </location>
</feature>
<dbReference type="GO" id="GO:0004309">
    <property type="term" value="F:exopolyphosphatase activity"/>
    <property type="evidence" value="ECO:0007669"/>
    <property type="project" value="TreeGrafter"/>
</dbReference>
<evidence type="ECO:0000313" key="2">
    <source>
        <dbReference type="EMBL" id="KAK8947206.1"/>
    </source>
</evidence>
<evidence type="ECO:0000256" key="1">
    <source>
        <dbReference type="SAM" id="MobiDB-lite"/>
    </source>
</evidence>
<dbReference type="Proteomes" id="UP001418222">
    <property type="component" value="Unassembled WGS sequence"/>
</dbReference>
<evidence type="ECO:0000313" key="3">
    <source>
        <dbReference type="Proteomes" id="UP001418222"/>
    </source>
</evidence>
<feature type="compositionally biased region" description="Pro residues" evidence="1">
    <location>
        <begin position="182"/>
        <end position="191"/>
    </location>
</feature>
<keyword evidence="3" id="KW-1185">Reference proteome</keyword>
<dbReference type="Gene3D" id="3.90.1640.10">
    <property type="entry name" value="inorganic pyrophosphatase (n-terminal core)"/>
    <property type="match status" value="2"/>
</dbReference>
<dbReference type="EMBL" id="JBBWWQ010000005">
    <property type="protein sequence ID" value="KAK8947206.1"/>
    <property type="molecule type" value="Genomic_DNA"/>
</dbReference>
<name>A0AAP0GA76_9ASPA</name>
<organism evidence="2 3">
    <name type="scientific">Platanthera zijinensis</name>
    <dbReference type="NCBI Taxonomy" id="2320716"/>
    <lineage>
        <taxon>Eukaryota</taxon>
        <taxon>Viridiplantae</taxon>
        <taxon>Streptophyta</taxon>
        <taxon>Embryophyta</taxon>
        <taxon>Tracheophyta</taxon>
        <taxon>Spermatophyta</taxon>
        <taxon>Magnoliopsida</taxon>
        <taxon>Liliopsida</taxon>
        <taxon>Asparagales</taxon>
        <taxon>Orchidaceae</taxon>
        <taxon>Orchidoideae</taxon>
        <taxon>Orchideae</taxon>
        <taxon>Orchidinae</taxon>
        <taxon>Platanthera</taxon>
    </lineage>
</organism>
<dbReference type="GO" id="GO:0005737">
    <property type="term" value="C:cytoplasm"/>
    <property type="evidence" value="ECO:0007669"/>
    <property type="project" value="TreeGrafter"/>
</dbReference>
<feature type="region of interest" description="Disordered" evidence="1">
    <location>
        <begin position="179"/>
        <end position="233"/>
    </location>
</feature>
<dbReference type="AlphaFoldDB" id="A0AAP0GA76"/>
<dbReference type="PANTHER" id="PTHR12112:SF39">
    <property type="entry name" value="EG:152A3.5 PROTEIN (FBGN0003116_PN PROTEIN)"/>
    <property type="match status" value="1"/>
</dbReference>
<feature type="region of interest" description="Disordered" evidence="1">
    <location>
        <begin position="505"/>
        <end position="524"/>
    </location>
</feature>
<reference evidence="2 3" key="1">
    <citation type="journal article" date="2022" name="Nat. Plants">
        <title>Genomes of leafy and leafless Platanthera orchids illuminate the evolution of mycoheterotrophy.</title>
        <authorList>
            <person name="Li M.H."/>
            <person name="Liu K.W."/>
            <person name="Li Z."/>
            <person name="Lu H.C."/>
            <person name="Ye Q.L."/>
            <person name="Zhang D."/>
            <person name="Wang J.Y."/>
            <person name="Li Y.F."/>
            <person name="Zhong Z.M."/>
            <person name="Liu X."/>
            <person name="Yu X."/>
            <person name="Liu D.K."/>
            <person name="Tu X.D."/>
            <person name="Liu B."/>
            <person name="Hao Y."/>
            <person name="Liao X.Y."/>
            <person name="Jiang Y.T."/>
            <person name="Sun W.H."/>
            <person name="Chen J."/>
            <person name="Chen Y.Q."/>
            <person name="Ai Y."/>
            <person name="Zhai J.W."/>
            <person name="Wu S.S."/>
            <person name="Zhou Z."/>
            <person name="Hsiao Y.Y."/>
            <person name="Wu W.L."/>
            <person name="Chen Y.Y."/>
            <person name="Lin Y.F."/>
            <person name="Hsu J.L."/>
            <person name="Li C.Y."/>
            <person name="Wang Z.W."/>
            <person name="Zhao X."/>
            <person name="Zhong W.Y."/>
            <person name="Ma X.K."/>
            <person name="Ma L."/>
            <person name="Huang J."/>
            <person name="Chen G.Z."/>
            <person name="Huang M.Z."/>
            <person name="Huang L."/>
            <person name="Peng D.H."/>
            <person name="Luo Y.B."/>
            <person name="Zou S.Q."/>
            <person name="Chen S.P."/>
            <person name="Lan S."/>
            <person name="Tsai W.C."/>
            <person name="Van de Peer Y."/>
            <person name="Liu Z.J."/>
        </authorList>
    </citation>
    <scope>NUCLEOTIDE SEQUENCE [LARGE SCALE GENOMIC DNA]</scope>
    <source>
        <strain evidence="2">Lor287</strain>
    </source>
</reference>
<proteinExistence type="predicted"/>
<dbReference type="PANTHER" id="PTHR12112">
    <property type="entry name" value="BNIP - RELATED"/>
    <property type="match status" value="1"/>
</dbReference>
<accession>A0AAP0GA76</accession>
<sequence length="545" mass="59849">MVAAAPISRHTSPARSAGSPRFAAASPAAKQPSSPTQPPDRRDALSRSARRSRAIEGVSDEILHRSSARHNRNLSEVHLAAAAAAVCQNASTPFDENDAGASPTNRLPPKLPPNPRTRFQEKAPGDVPPRRSLGIPPPSSRTPDIPPRRSFRSPSPPSPTHLPLENAADPPLRRIFRIPAPLSVPPSPIPPENSSEVTPRRRFSSLSPSSRPPSPIPREIAPNLSPPLSPPRILNESALRRSYSADKLSTPLISVSLCPKPGAEIEPEEDVMQINSFLTRQRAMITRVSEGQVSSKAKIVLSSYCPNTSSMVAAICYAWLLENTREKKWVKEEVVVPVINMRREMMWEHRQAAWLFHHIGIDASALMFSDELDFEGLLMGKQLSLHVVGQDVLQTNGEVGSLCTVLTDNYCEDAYSLLQAPNLKKLLLAGILLETRNLNNVAKRNRDVEAVQLLLVGSSPNYRDFFFEQVMKEHEEDYFLEALRQHYGRPSSEVQQMASKAPAAGRAVAAQPVPGPPPALFKATERSCRPKNKFSVGKLFGFSSK</sequence>
<feature type="compositionally biased region" description="Low complexity" evidence="1">
    <location>
        <begin position="13"/>
        <end position="34"/>
    </location>
</feature>
<comment type="caution">
    <text evidence="2">The sequence shown here is derived from an EMBL/GenBank/DDBJ whole genome shotgun (WGS) entry which is preliminary data.</text>
</comment>
<gene>
    <name evidence="2" type="ORF">KSP39_PZI006448</name>
</gene>
<protein>
    <recommendedName>
        <fullName evidence="4">Exopolyphosphatase</fullName>
    </recommendedName>
</protein>
<feature type="region of interest" description="Disordered" evidence="1">
    <location>
        <begin position="1"/>
        <end position="68"/>
    </location>
</feature>